<accession>A0ABU9T9E0</accession>
<reference evidence="1 2" key="1">
    <citation type="submission" date="2024-03" db="EMBL/GenBank/DDBJ databases">
        <title>Community enrichment and isolation of bacterial strains for fucoidan degradation.</title>
        <authorList>
            <person name="Sichert A."/>
        </authorList>
    </citation>
    <scope>NUCLEOTIDE SEQUENCE [LARGE SCALE GENOMIC DNA]</scope>
    <source>
        <strain evidence="1 2">AS62</strain>
    </source>
</reference>
<evidence type="ECO:0000313" key="2">
    <source>
        <dbReference type="Proteomes" id="UP001477870"/>
    </source>
</evidence>
<comment type="caution">
    <text evidence="1">The sequence shown here is derived from an EMBL/GenBank/DDBJ whole genome shotgun (WGS) entry which is preliminary data.</text>
</comment>
<organism evidence="1 2">
    <name type="scientific">Ahrensia kielensis</name>
    <dbReference type="NCBI Taxonomy" id="76980"/>
    <lineage>
        <taxon>Bacteria</taxon>
        <taxon>Pseudomonadati</taxon>
        <taxon>Pseudomonadota</taxon>
        <taxon>Alphaproteobacteria</taxon>
        <taxon>Hyphomicrobiales</taxon>
        <taxon>Ahrensiaceae</taxon>
        <taxon>Ahrensia</taxon>
    </lineage>
</organism>
<keyword evidence="2" id="KW-1185">Reference proteome</keyword>
<protein>
    <submittedName>
        <fullName evidence="1">Phage tail tape measure protein</fullName>
    </submittedName>
</protein>
<dbReference type="EMBL" id="JBBMQO010000006">
    <property type="protein sequence ID" value="MEM5502368.1"/>
    <property type="molecule type" value="Genomic_DNA"/>
</dbReference>
<evidence type="ECO:0000313" key="1">
    <source>
        <dbReference type="EMBL" id="MEM5502368.1"/>
    </source>
</evidence>
<proteinExistence type="predicted"/>
<dbReference type="Proteomes" id="UP001477870">
    <property type="component" value="Unassembled WGS sequence"/>
</dbReference>
<name>A0ABU9T9E0_9HYPH</name>
<gene>
    <name evidence="1" type="ORF">WNY59_12305</name>
</gene>
<sequence length="185" mass="18599">MNEEFVVSIEADTQGFENALRELEKQAGSFGNTITSALKSAVVSGKSLEDTLRSIALSLAGSALSGGLAPLKRLLNNLGSQIFGGIGSVMPFAKGGVPGGIVASPTYFPNGSSIGVMGEAGAEAIMPLKRGSDGSLGVAAGADLSARSANIIVNISTPDIDGFKRSSGQVSAALARAVSRGQRTS</sequence>